<evidence type="ECO:0000313" key="1">
    <source>
        <dbReference type="EMBL" id="NHR05730.1"/>
    </source>
</evidence>
<dbReference type="Proteomes" id="UP001515641">
    <property type="component" value="Unassembled WGS sequence"/>
</dbReference>
<reference evidence="1 2" key="1">
    <citation type="submission" date="2020-03" db="EMBL/GenBank/DDBJ databases">
        <title>Draft genome sequence of environmentally isolated cultures.</title>
        <authorList>
            <person name="Wilson H.S."/>
            <person name="De Leon M.E."/>
        </authorList>
    </citation>
    <scope>NUCLEOTIDE SEQUENCE [LARGE SCALE GENOMIC DNA]</scope>
    <source>
        <strain evidence="1 2">HSC-31F16</strain>
    </source>
</reference>
<dbReference type="EMBL" id="JAAOMA010000013">
    <property type="protein sequence ID" value="NHR05730.1"/>
    <property type="molecule type" value="Genomic_DNA"/>
</dbReference>
<organism evidence="1 2">
    <name type="scientific">Chromobacterium fluminis</name>
    <dbReference type="NCBI Taxonomy" id="3044269"/>
    <lineage>
        <taxon>Bacteria</taxon>
        <taxon>Pseudomonadati</taxon>
        <taxon>Pseudomonadota</taxon>
        <taxon>Betaproteobacteria</taxon>
        <taxon>Neisseriales</taxon>
        <taxon>Chromobacteriaceae</taxon>
        <taxon>Chromobacterium</taxon>
    </lineage>
</organism>
<protein>
    <submittedName>
        <fullName evidence="1">HK97 gp10 family phage protein</fullName>
    </submittedName>
</protein>
<gene>
    <name evidence="1" type="ORF">HA052_11015</name>
</gene>
<comment type="caution">
    <text evidence="1">The sequence shown here is derived from an EMBL/GenBank/DDBJ whole genome shotgun (WGS) entry which is preliminary data.</text>
</comment>
<name>A0ABX0LBK0_9NEIS</name>
<proteinExistence type="predicted"/>
<evidence type="ECO:0000313" key="2">
    <source>
        <dbReference type="Proteomes" id="UP001515641"/>
    </source>
</evidence>
<keyword evidence="2" id="KW-1185">Reference proteome</keyword>
<accession>A0ABX0LBK0</accession>
<sequence>MIRHEIVGDKQTIEFLRQAHPQVQRNVEATIGRLTLKLLAKVKAEKLSGQVLNVQTGRLRRSINRRIAGAGTTSIAGFVGTNVEYGRRWELGFHGTETVREHLRLVKQAWGKPIEPRMAMVKAHSRKVELPAKSFLRSALTEMEGEIVSALSEATRKGIQRR</sequence>
<dbReference type="RefSeq" id="WP_166451975.1">
    <property type="nucleotide sequence ID" value="NZ_JAAOMA010000013.1"/>
</dbReference>